<dbReference type="Proteomes" id="UP000181969">
    <property type="component" value="Unassembled WGS sequence"/>
</dbReference>
<name>A0A1I4F0F9_9LACT</name>
<dbReference type="SUPFAM" id="SSF51735">
    <property type="entry name" value="NAD(P)-binding Rossmann-fold domains"/>
    <property type="match status" value="1"/>
</dbReference>
<gene>
    <name evidence="4" type="ORF">SAMN05216438_101340</name>
</gene>
<protein>
    <submittedName>
        <fullName evidence="4">N5-(Carboxyethyl)ornithine synthase</fullName>
    </submittedName>
</protein>
<dbReference type="InterPro" id="IPR007886">
    <property type="entry name" value="AlaDH/PNT_N"/>
</dbReference>
<dbReference type="SMART" id="SM01003">
    <property type="entry name" value="AlaDh_PNT_N"/>
    <property type="match status" value="1"/>
</dbReference>
<dbReference type="RefSeq" id="WP_074750154.1">
    <property type="nucleotide sequence ID" value="NZ_CAXVJC010000006.1"/>
</dbReference>
<feature type="domain" description="Alanine dehydrogenase/pyridine nucleotide transhydrogenase N-terminal" evidence="3">
    <location>
        <begin position="4"/>
        <end position="111"/>
    </location>
</feature>
<dbReference type="GO" id="GO:0047126">
    <property type="term" value="F:N5-(carboxyethyl)ornithine synthase activity"/>
    <property type="evidence" value="ECO:0007669"/>
    <property type="project" value="InterPro"/>
</dbReference>
<evidence type="ECO:0000313" key="4">
    <source>
        <dbReference type="EMBL" id="SFL11482.1"/>
    </source>
</evidence>
<dbReference type="AlphaFoldDB" id="A0A1I4F0F9"/>
<sequence>MILGFIKANFPGERRVPLLPQDIKDFDNQLLIESGFGEFLDIEDVEYEKVGCKVLSREEVFKQSEAIFSLKLIQPSDYDYIKKGQIIIGWTHPYGSGKSFMKEQAVPKELIVVDLDNNFPAIYYMDKVIETKIPAGIMERNSFFAGYAGTLDALLKFGILPDESTKIAVLGSGNVSQGAFHAISKFSSNVKMFYRRTLPFFKETFSTYDIIVNGIEVGAGNAPILSLEDQKQLKRGSFIIDTAADAGNTIEGNHFTTMKDSIYKEKGIYYYCVPNTPSMAYRNVSPMLSKQLSKYIFKENVEVFKEALKQSK</sequence>
<dbReference type="PANTHER" id="PTHR42795">
    <property type="entry name" value="ALANINE DEHYDROGENASE"/>
    <property type="match status" value="1"/>
</dbReference>
<dbReference type="PANTHER" id="PTHR42795:SF1">
    <property type="entry name" value="ALANINE DEHYDROGENASE"/>
    <property type="match status" value="1"/>
</dbReference>
<dbReference type="InterPro" id="IPR036291">
    <property type="entry name" value="NAD(P)-bd_dom_sf"/>
</dbReference>
<dbReference type="SUPFAM" id="SSF52283">
    <property type="entry name" value="Formate/glycerate dehydrogenase catalytic domain-like"/>
    <property type="match status" value="1"/>
</dbReference>
<evidence type="ECO:0000259" key="3">
    <source>
        <dbReference type="SMART" id="SM01003"/>
    </source>
</evidence>
<feature type="domain" description="Alanine dehydrogenase/pyridine nucleotide transhydrogenase NAD(H)-binding" evidence="2">
    <location>
        <begin position="151"/>
        <end position="272"/>
    </location>
</feature>
<keyword evidence="1" id="KW-0560">Oxidoreductase</keyword>
<dbReference type="Pfam" id="PF05222">
    <property type="entry name" value="AlaDh_PNT_N"/>
    <property type="match status" value="1"/>
</dbReference>
<organism evidence="4 5">
    <name type="scientific">Lactococcus garvieae</name>
    <dbReference type="NCBI Taxonomy" id="1363"/>
    <lineage>
        <taxon>Bacteria</taxon>
        <taxon>Bacillati</taxon>
        <taxon>Bacillota</taxon>
        <taxon>Bacilli</taxon>
        <taxon>Lactobacillales</taxon>
        <taxon>Streptococcaceae</taxon>
        <taxon>Lactococcus</taxon>
    </lineage>
</organism>
<dbReference type="Pfam" id="PF01262">
    <property type="entry name" value="AlaDh_PNT_C"/>
    <property type="match status" value="1"/>
</dbReference>
<evidence type="ECO:0000313" key="5">
    <source>
        <dbReference type="Proteomes" id="UP000181969"/>
    </source>
</evidence>
<accession>A0A1I4F0F9</accession>
<dbReference type="InterPro" id="IPR007698">
    <property type="entry name" value="AlaDH/PNT_NAD(H)-bd"/>
</dbReference>
<dbReference type="Gene3D" id="3.40.50.720">
    <property type="entry name" value="NAD(P)-binding Rossmann-like Domain"/>
    <property type="match status" value="3"/>
</dbReference>
<evidence type="ECO:0000256" key="1">
    <source>
        <dbReference type="ARBA" id="ARBA00023002"/>
    </source>
</evidence>
<reference evidence="4 5" key="1">
    <citation type="submission" date="2016-10" db="EMBL/GenBank/DDBJ databases">
        <authorList>
            <person name="de Groot N.N."/>
        </authorList>
    </citation>
    <scope>NUCLEOTIDE SEQUENCE [LARGE SCALE GENOMIC DNA]</scope>
    <source>
        <strain evidence="4 5">M79</strain>
    </source>
</reference>
<evidence type="ECO:0000259" key="2">
    <source>
        <dbReference type="SMART" id="SM01002"/>
    </source>
</evidence>
<dbReference type="InterPro" id="IPR046951">
    <property type="entry name" value="CEOS"/>
</dbReference>
<dbReference type="CDD" id="cd12181">
    <property type="entry name" value="ceo_syn"/>
    <property type="match status" value="1"/>
</dbReference>
<dbReference type="OrthoDB" id="9804592at2"/>
<dbReference type="GO" id="GO:0005886">
    <property type="term" value="C:plasma membrane"/>
    <property type="evidence" value="ECO:0007669"/>
    <property type="project" value="TreeGrafter"/>
</dbReference>
<dbReference type="SMART" id="SM01002">
    <property type="entry name" value="AlaDh_PNT_C"/>
    <property type="match status" value="1"/>
</dbReference>
<dbReference type="GO" id="GO:0006524">
    <property type="term" value="P:alanine catabolic process"/>
    <property type="evidence" value="ECO:0007669"/>
    <property type="project" value="TreeGrafter"/>
</dbReference>
<proteinExistence type="predicted"/>
<dbReference type="GO" id="GO:0000286">
    <property type="term" value="F:alanine dehydrogenase activity"/>
    <property type="evidence" value="ECO:0007669"/>
    <property type="project" value="TreeGrafter"/>
</dbReference>
<dbReference type="EMBL" id="FOTJ01000001">
    <property type="protein sequence ID" value="SFL11482.1"/>
    <property type="molecule type" value="Genomic_DNA"/>
</dbReference>